<accession>A0A3N6P932</accession>
<dbReference type="Proteomes" id="UP000269154">
    <property type="component" value="Unassembled WGS sequence"/>
</dbReference>
<evidence type="ECO:0000313" key="2">
    <source>
        <dbReference type="EMBL" id="RQH35949.1"/>
    </source>
</evidence>
<sequence>MRILFTIAHFFNPEGSGKHGSLRKDPQTRRIALTTCLTALRALYAKSQYIIDISRHQAIPANQNHGHDIDIIVCTTKGLHLLSQIPLPSNFLMHHSTNVEPMLLGFECQEVMKSCLGKYDYYCYLEDDLILHDPWLFVKLNWFNHHTGNGNLLQANRYEISPLGAIPKAYIDGDLKPEITAKFQNIREQYQLKGKIMEKVIAFHRTLNPHSGCYFLNAEQMKKWASKPYFLDRDTSFIGPLESAATLGIMRTFKIYKPAAADASFLEIQHFGTTFLSLIDNQITLIQEQAPAKEKTQSEGTNKVEKQVKTETNPEKNEE</sequence>
<reference evidence="2 3" key="1">
    <citation type="journal article" date="2018" name="ACS Chem. Biol.">
        <title>Ketoreductase domain dysfunction expands chemodiversity: malyngamide biosynthesis in the cyanobacterium Okeania hirsuta.</title>
        <authorList>
            <person name="Moss N.A."/>
            <person name="Leao T."/>
            <person name="Rankin M."/>
            <person name="McCullough T.M."/>
            <person name="Qu P."/>
            <person name="Korobeynikov A."/>
            <person name="Smith J.L."/>
            <person name="Gerwick L."/>
            <person name="Gerwick W.H."/>
        </authorList>
    </citation>
    <scope>NUCLEOTIDE SEQUENCE [LARGE SCALE GENOMIC DNA]</scope>
    <source>
        <strain evidence="2 3">PAB10Feb10-1</strain>
    </source>
</reference>
<proteinExistence type="predicted"/>
<dbReference type="AlphaFoldDB" id="A0A3N6P932"/>
<feature type="region of interest" description="Disordered" evidence="1">
    <location>
        <begin position="290"/>
        <end position="319"/>
    </location>
</feature>
<organism evidence="2 3">
    <name type="scientific">Okeania hirsuta</name>
    <dbReference type="NCBI Taxonomy" id="1458930"/>
    <lineage>
        <taxon>Bacteria</taxon>
        <taxon>Bacillati</taxon>
        <taxon>Cyanobacteriota</taxon>
        <taxon>Cyanophyceae</taxon>
        <taxon>Oscillatoriophycideae</taxon>
        <taxon>Oscillatoriales</taxon>
        <taxon>Microcoleaceae</taxon>
        <taxon>Okeania</taxon>
    </lineage>
</organism>
<keyword evidence="3" id="KW-1185">Reference proteome</keyword>
<comment type="caution">
    <text evidence="2">The sequence shown here is derived from an EMBL/GenBank/DDBJ whole genome shotgun (WGS) entry which is preliminary data.</text>
</comment>
<dbReference type="RefSeq" id="WP_124143826.1">
    <property type="nucleotide sequence ID" value="NZ_CAWOKI010000370.1"/>
</dbReference>
<feature type="compositionally biased region" description="Basic and acidic residues" evidence="1">
    <location>
        <begin position="291"/>
        <end position="319"/>
    </location>
</feature>
<dbReference type="EMBL" id="RCBY01000119">
    <property type="protein sequence ID" value="RQH35949.1"/>
    <property type="molecule type" value="Genomic_DNA"/>
</dbReference>
<gene>
    <name evidence="2" type="ORF">D5R40_19435</name>
</gene>
<protein>
    <submittedName>
        <fullName evidence="2">Calcium-binding protein</fullName>
    </submittedName>
</protein>
<dbReference type="OrthoDB" id="270676at2"/>
<name>A0A3N6P932_9CYAN</name>
<evidence type="ECO:0000313" key="3">
    <source>
        <dbReference type="Proteomes" id="UP000269154"/>
    </source>
</evidence>
<evidence type="ECO:0000256" key="1">
    <source>
        <dbReference type="SAM" id="MobiDB-lite"/>
    </source>
</evidence>